<dbReference type="EMBL" id="AM494475">
    <property type="protein sequence ID" value="CAM80034.1"/>
    <property type="molecule type" value="Genomic_DNA"/>
</dbReference>
<reference evidence="1 3" key="1">
    <citation type="journal article" date="2007" name="Proc. Natl. Acad. Sci. U.S.A.">
        <title>The Orientia tsutsugamushi genome reveals massive proliferation of conjugative type IV secretion system and host-cell interaction genes.</title>
        <authorList>
            <person name="Cho N.-H."/>
            <person name="Kim H.-R."/>
            <person name="Lee J.-H."/>
            <person name="Kim S.-Y."/>
            <person name="Kim J."/>
            <person name="Cha S."/>
            <person name="Kim S.-Y."/>
            <person name="Darby A.C."/>
            <person name="Fuxelius H.-H."/>
            <person name="Yin J."/>
            <person name="Kim J.H."/>
            <person name="Kim J."/>
            <person name="Lee S.J."/>
            <person name="Koh Y.-S."/>
            <person name="Jang W.-J."/>
            <person name="Park K.-H."/>
            <person name="Andersson S.G.E."/>
            <person name="Choi M.-S."/>
            <person name="Kim I.-S."/>
        </authorList>
    </citation>
    <scope>NUCLEOTIDE SEQUENCE [LARGE SCALE GENOMIC DNA]</scope>
    <source>
        <strain evidence="1 3">Boryong</strain>
    </source>
</reference>
<evidence type="ECO:0000313" key="3">
    <source>
        <dbReference type="Proteomes" id="UP000001565"/>
    </source>
</evidence>
<protein>
    <submittedName>
        <fullName evidence="1">Uncharacterized protein</fullName>
    </submittedName>
</protein>
<dbReference type="HOGENOM" id="CLU_1516434_0_0_5"/>
<dbReference type="KEGG" id="ots:OTBS_2039"/>
<accession>A5CDQ4</accession>
<proteinExistence type="predicted"/>
<dbReference type="EMBL" id="AM494475">
    <property type="protein sequence ID" value="CAM81134.1"/>
    <property type="molecule type" value="Genomic_DNA"/>
</dbReference>
<gene>
    <name evidence="1" type="primary">rhp4</name>
    <name evidence="1" type="ordered locus">OTBS_0968</name>
    <name evidence="2" type="ordered locus">OTBS_2039</name>
</gene>
<sequence>MYEYESDRPLSENGKLILDFLFKLKSNSNKDRELIFIGGDDDEQYNIAKTASFYQSKVSGRVDYDMIPAILTTIKYVNSNFRDVVYQVPNFEDHADGEDKLKTLESKIIECQQQHSQPVDFTFVCSDSSQGFINAVREFAQYQQSNHRCDEVNVFTIEEFREHCLSGDVSDTTSNNN</sequence>
<dbReference type="RefSeq" id="WP_011944725.1">
    <property type="nucleotide sequence ID" value="NC_009488.1"/>
</dbReference>
<evidence type="ECO:0000313" key="1">
    <source>
        <dbReference type="EMBL" id="CAM80034.1"/>
    </source>
</evidence>
<organism evidence="1 3">
    <name type="scientific">Orientia tsutsugamushi (strain Boryong)</name>
    <name type="common">Rickettsia tsutsugamushi</name>
    <dbReference type="NCBI Taxonomy" id="357244"/>
    <lineage>
        <taxon>Bacteria</taxon>
        <taxon>Pseudomonadati</taxon>
        <taxon>Pseudomonadota</taxon>
        <taxon>Alphaproteobacteria</taxon>
        <taxon>Rickettsiales</taxon>
        <taxon>Rickettsiaceae</taxon>
        <taxon>Rickettsieae</taxon>
        <taxon>Orientia</taxon>
    </lineage>
</organism>
<dbReference type="KEGG" id="ots:OTBS_0968"/>
<evidence type="ECO:0000313" key="2">
    <source>
        <dbReference type="EMBL" id="CAM81134.1"/>
    </source>
</evidence>
<dbReference type="Proteomes" id="UP000001565">
    <property type="component" value="Chromosome"/>
</dbReference>
<name>A5CDQ4_ORITB</name>
<dbReference type="AlphaFoldDB" id="A5CDQ4"/>